<sequence>MPDISRNRIEIWRSEVESQSSSQSGRTGLEDVGWSAPIVRPVGFWRRIFGLGTGKIMSIGQRLGLVKKEVERTGMYTVKSRDVDEVGGRRELVGRDMDIDGRSSMELDGSEESARDGLRERKNRLERAARLLGKNDGTEENGQRS</sequence>
<dbReference type="EMBL" id="CAJHIA010000006">
    <property type="protein sequence ID" value="CAD6441449.1"/>
    <property type="molecule type" value="Genomic_DNA"/>
</dbReference>
<gene>
    <name evidence="2" type="ORF">SCLTRI_LOCUS1239</name>
</gene>
<dbReference type="OrthoDB" id="3556042at2759"/>
<comment type="caution">
    <text evidence="2">The sequence shown here is derived from an EMBL/GenBank/DDBJ whole genome shotgun (WGS) entry which is preliminary data.</text>
</comment>
<feature type="region of interest" description="Disordered" evidence="1">
    <location>
        <begin position="98"/>
        <end position="120"/>
    </location>
</feature>
<evidence type="ECO:0000313" key="3">
    <source>
        <dbReference type="Proteomes" id="UP000624404"/>
    </source>
</evidence>
<evidence type="ECO:0000256" key="1">
    <source>
        <dbReference type="SAM" id="MobiDB-lite"/>
    </source>
</evidence>
<proteinExistence type="predicted"/>
<organism evidence="2 3">
    <name type="scientific">Sclerotinia trifoliorum</name>
    <dbReference type="NCBI Taxonomy" id="28548"/>
    <lineage>
        <taxon>Eukaryota</taxon>
        <taxon>Fungi</taxon>
        <taxon>Dikarya</taxon>
        <taxon>Ascomycota</taxon>
        <taxon>Pezizomycotina</taxon>
        <taxon>Leotiomycetes</taxon>
        <taxon>Helotiales</taxon>
        <taxon>Sclerotiniaceae</taxon>
        <taxon>Sclerotinia</taxon>
    </lineage>
</organism>
<reference evidence="2" key="1">
    <citation type="submission" date="2020-10" db="EMBL/GenBank/DDBJ databases">
        <authorList>
            <person name="Kusch S."/>
        </authorList>
    </citation>
    <scope>NUCLEOTIDE SEQUENCE</scope>
    <source>
        <strain evidence="2">SwB9</strain>
    </source>
</reference>
<protein>
    <submittedName>
        <fullName evidence="2">47165877-d737-4efc-8bf2-882847460934</fullName>
    </submittedName>
</protein>
<name>A0A8H2VN58_9HELO</name>
<dbReference type="AlphaFoldDB" id="A0A8H2VN58"/>
<evidence type="ECO:0000313" key="2">
    <source>
        <dbReference type="EMBL" id="CAD6441449.1"/>
    </source>
</evidence>
<keyword evidence="3" id="KW-1185">Reference proteome</keyword>
<dbReference type="Proteomes" id="UP000624404">
    <property type="component" value="Unassembled WGS sequence"/>
</dbReference>
<accession>A0A8H2VN58</accession>